<dbReference type="InterPro" id="IPR008927">
    <property type="entry name" value="6-PGluconate_DH-like_C_sf"/>
</dbReference>
<comment type="similarity">
    <text evidence="3">In the N-terminal section; belongs to the enoyl-CoA hydratase/isomerase family.</text>
</comment>
<comment type="subcellular location">
    <subcellularLocation>
        <location evidence="1">Peroxisome</location>
    </subcellularLocation>
</comment>
<sequence>MSQSLQTARIEMREAADGRTIAIVVIDHPPVNAGSHQMRSDLLHAFERLRGHKNIAGVVLTGANENFVAGSDIREFDAPPVAPHLPDVIAAIEAFPHPVIAAIDGAALGGGYELALGCDMRIATKRSVVGLPEVSLGLVPGAGGTQRLPRLVGIAKAITLITSARRVKAEEAKSLGMIDELVEGDVVSAAIAILPEASKAPIRDRGVIRSSEEEIQEATADALKKARGSKAAAAAIDIIKSADQLPIDEALAQERAASLETRVGEQSKALRHLFFAERVVSKAYSDVKPRPVRTVGIVGFGPMGRGIALAFASRGFSVIAAEASRELLGPAMDLFRKDVRALVDSGRLASEGDITERVSASDIDGLAPCDLIVEAITENMDAKKSVFARLADIAPDAILASNTSYLDINEIASVTARPERVAGLHFFNPANVMRLVEVIWTKSSSPETIATLMAVAKKLGKIAVPAQVAEGFIGNRIFSAYRQQCEFLIEDGAYPEEIDRAMREFGMAMGPFAVFDLAGLDIAWATRKRLAPTRNPRERYVDIADRLCEAGRFGRKTGKGWYNYQNAPGGEPDPAVNAIIEEASARKRIVRRSFSTAEIQSRLMAAIVYSAAEVLASGIAERSSDIDLALVNGFGFPSLKGGPLHWAANQPRAEILESIEAIRREEGTHRKAHIDIDAMLQSLLPAVA</sequence>
<keyword evidence="6" id="KW-0560">Oxidoreductase</keyword>
<proteinExistence type="inferred from homology"/>
<dbReference type="SUPFAM" id="SSF48179">
    <property type="entry name" value="6-phosphogluconate dehydrogenase C-terminal domain-like"/>
    <property type="match status" value="2"/>
</dbReference>
<evidence type="ECO:0000256" key="8">
    <source>
        <dbReference type="ARBA" id="ARBA00023098"/>
    </source>
</evidence>
<evidence type="ECO:0000256" key="6">
    <source>
        <dbReference type="ARBA" id="ARBA00023002"/>
    </source>
</evidence>
<comment type="similarity">
    <text evidence="14">Belongs to the enoyl-CoA hydratase/isomerase family.</text>
</comment>
<evidence type="ECO:0000313" key="17">
    <source>
        <dbReference type="EMBL" id="TWF46498.1"/>
    </source>
</evidence>
<dbReference type="FunFam" id="3.40.50.720:FF:000009">
    <property type="entry name" value="Fatty oxidation complex, alpha subunit"/>
    <property type="match status" value="1"/>
</dbReference>
<dbReference type="Gene3D" id="3.90.226.10">
    <property type="entry name" value="2-enoyl-CoA Hydratase, Chain A, domain 1"/>
    <property type="match status" value="1"/>
</dbReference>
<evidence type="ECO:0000256" key="4">
    <source>
        <dbReference type="ARBA" id="ARBA00022832"/>
    </source>
</evidence>
<comment type="caution">
    <text evidence="17">The sequence shown here is derived from an EMBL/GenBank/DDBJ whole genome shotgun (WGS) entry which is preliminary data.</text>
</comment>
<dbReference type="InterPro" id="IPR006108">
    <property type="entry name" value="3HC_DH_C"/>
</dbReference>
<evidence type="ECO:0000259" key="16">
    <source>
        <dbReference type="Pfam" id="PF02737"/>
    </source>
</evidence>
<dbReference type="Gene3D" id="3.40.50.720">
    <property type="entry name" value="NAD(P)-binding Rossmann-like Domain"/>
    <property type="match status" value="1"/>
</dbReference>
<dbReference type="GO" id="GO:0016853">
    <property type="term" value="F:isomerase activity"/>
    <property type="evidence" value="ECO:0007669"/>
    <property type="project" value="UniProtKB-KW"/>
</dbReference>
<dbReference type="SUPFAM" id="SSF52096">
    <property type="entry name" value="ClpP/crotonase"/>
    <property type="match status" value="1"/>
</dbReference>
<dbReference type="InterPro" id="IPR001753">
    <property type="entry name" value="Enoyl-CoA_hydra/iso"/>
</dbReference>
<keyword evidence="11" id="KW-0456">Lyase</keyword>
<name>A0A561Q814_9HYPH</name>
<dbReference type="Pfam" id="PF00725">
    <property type="entry name" value="3HCDH"/>
    <property type="match status" value="1"/>
</dbReference>
<dbReference type="GO" id="GO:0006635">
    <property type="term" value="P:fatty acid beta-oxidation"/>
    <property type="evidence" value="ECO:0007669"/>
    <property type="project" value="UniProtKB-UniPathway"/>
</dbReference>
<dbReference type="GO" id="GO:0070403">
    <property type="term" value="F:NAD+ binding"/>
    <property type="evidence" value="ECO:0007669"/>
    <property type="project" value="InterPro"/>
</dbReference>
<dbReference type="Pfam" id="PF00378">
    <property type="entry name" value="ECH_1"/>
    <property type="match status" value="1"/>
</dbReference>
<evidence type="ECO:0000256" key="14">
    <source>
        <dbReference type="RuleBase" id="RU003707"/>
    </source>
</evidence>
<keyword evidence="5" id="KW-0442">Lipid degradation</keyword>
<dbReference type="FunFam" id="1.10.1040.50:FF:000006">
    <property type="entry name" value="Peroxisomal bifunctional enzyme"/>
    <property type="match status" value="1"/>
</dbReference>
<keyword evidence="12" id="KW-0511">Multifunctional enzyme</keyword>
<dbReference type="Proteomes" id="UP000320653">
    <property type="component" value="Unassembled WGS sequence"/>
</dbReference>
<dbReference type="InterPro" id="IPR029045">
    <property type="entry name" value="ClpP/crotonase-like_dom_sf"/>
</dbReference>
<evidence type="ECO:0000256" key="10">
    <source>
        <dbReference type="ARBA" id="ARBA00023235"/>
    </source>
</evidence>
<evidence type="ECO:0000256" key="7">
    <source>
        <dbReference type="ARBA" id="ARBA00023027"/>
    </source>
</evidence>
<comment type="catalytic activity">
    <reaction evidence="13">
        <text>a (3S)-3-hydroxyacyl-CoA + NAD(+) = a 3-oxoacyl-CoA + NADH + H(+)</text>
        <dbReference type="Rhea" id="RHEA:22432"/>
        <dbReference type="ChEBI" id="CHEBI:15378"/>
        <dbReference type="ChEBI" id="CHEBI:57318"/>
        <dbReference type="ChEBI" id="CHEBI:57540"/>
        <dbReference type="ChEBI" id="CHEBI:57945"/>
        <dbReference type="ChEBI" id="CHEBI:90726"/>
        <dbReference type="EC" id="1.1.1.35"/>
    </reaction>
</comment>
<dbReference type="GO" id="GO:0004300">
    <property type="term" value="F:enoyl-CoA hydratase activity"/>
    <property type="evidence" value="ECO:0007669"/>
    <property type="project" value="UniProtKB-ARBA"/>
</dbReference>
<dbReference type="InterPro" id="IPR006176">
    <property type="entry name" value="3-OHacyl-CoA_DH_NAD-bd"/>
</dbReference>
<evidence type="ECO:0000256" key="3">
    <source>
        <dbReference type="ARBA" id="ARBA00008750"/>
    </source>
</evidence>
<gene>
    <name evidence="17" type="ORF">FHW37_11467</name>
</gene>
<evidence type="ECO:0000256" key="12">
    <source>
        <dbReference type="ARBA" id="ARBA00023268"/>
    </source>
</evidence>
<dbReference type="RefSeq" id="WP_246690994.1">
    <property type="nucleotide sequence ID" value="NZ_VIWP01000014.1"/>
</dbReference>
<comment type="pathway">
    <text evidence="2">Lipid metabolism; fatty acid beta-oxidation.</text>
</comment>
<evidence type="ECO:0000256" key="13">
    <source>
        <dbReference type="ARBA" id="ARBA00049556"/>
    </source>
</evidence>
<dbReference type="SUPFAM" id="SSF51735">
    <property type="entry name" value="NAD(P)-binding Rossmann-fold domains"/>
    <property type="match status" value="1"/>
</dbReference>
<keyword evidence="4" id="KW-0276">Fatty acid metabolism</keyword>
<evidence type="ECO:0000256" key="1">
    <source>
        <dbReference type="ARBA" id="ARBA00004275"/>
    </source>
</evidence>
<evidence type="ECO:0000256" key="9">
    <source>
        <dbReference type="ARBA" id="ARBA00023140"/>
    </source>
</evidence>
<dbReference type="AlphaFoldDB" id="A0A561Q814"/>
<evidence type="ECO:0000256" key="5">
    <source>
        <dbReference type="ARBA" id="ARBA00022963"/>
    </source>
</evidence>
<feature type="domain" description="3-hydroxyacyl-CoA dehydrogenase NAD binding" evidence="16">
    <location>
        <begin position="294"/>
        <end position="466"/>
    </location>
</feature>
<reference evidence="17 18" key="1">
    <citation type="submission" date="2019-06" db="EMBL/GenBank/DDBJ databases">
        <title>Sorghum-associated microbial communities from plants grown in Nebraska, USA.</title>
        <authorList>
            <person name="Schachtman D."/>
        </authorList>
    </citation>
    <scope>NUCLEOTIDE SEQUENCE [LARGE SCALE GENOMIC DNA]</scope>
    <source>
        <strain evidence="17 18">1225</strain>
    </source>
</reference>
<dbReference type="EMBL" id="VIWP01000014">
    <property type="protein sequence ID" value="TWF46498.1"/>
    <property type="molecule type" value="Genomic_DNA"/>
</dbReference>
<keyword evidence="10" id="KW-0413">Isomerase</keyword>
<dbReference type="PROSITE" id="PS00166">
    <property type="entry name" value="ENOYL_COA_HYDRATASE"/>
    <property type="match status" value="1"/>
</dbReference>
<keyword evidence="9" id="KW-0576">Peroxisome</keyword>
<dbReference type="Gene3D" id="1.10.1040.50">
    <property type="match status" value="1"/>
</dbReference>
<keyword evidence="18" id="KW-1185">Reference proteome</keyword>
<evidence type="ECO:0000256" key="2">
    <source>
        <dbReference type="ARBA" id="ARBA00005005"/>
    </source>
</evidence>
<evidence type="ECO:0000313" key="18">
    <source>
        <dbReference type="Proteomes" id="UP000320653"/>
    </source>
</evidence>
<keyword evidence="8" id="KW-0443">Lipid metabolism</keyword>
<keyword evidence="7" id="KW-0520">NAD</keyword>
<dbReference type="InterPro" id="IPR036291">
    <property type="entry name" value="NAD(P)-bd_dom_sf"/>
</dbReference>
<dbReference type="PANTHER" id="PTHR23309">
    <property type="entry name" value="3-HYDROXYACYL-COA DEHYROGENASE"/>
    <property type="match status" value="1"/>
</dbReference>
<protein>
    <submittedName>
        <fullName evidence="17">3-hydroxyacyl-CoA dehydrogenase</fullName>
    </submittedName>
</protein>
<dbReference type="CDD" id="cd06558">
    <property type="entry name" value="crotonase-like"/>
    <property type="match status" value="1"/>
</dbReference>
<dbReference type="Pfam" id="PF02737">
    <property type="entry name" value="3HCDH_N"/>
    <property type="match status" value="1"/>
</dbReference>
<evidence type="ECO:0000256" key="11">
    <source>
        <dbReference type="ARBA" id="ARBA00023239"/>
    </source>
</evidence>
<evidence type="ECO:0000259" key="15">
    <source>
        <dbReference type="Pfam" id="PF00725"/>
    </source>
</evidence>
<dbReference type="GO" id="GO:0003857">
    <property type="term" value="F:(3S)-3-hydroxyacyl-CoA dehydrogenase (NAD+) activity"/>
    <property type="evidence" value="ECO:0007669"/>
    <property type="project" value="UniProtKB-EC"/>
</dbReference>
<dbReference type="InterPro" id="IPR018376">
    <property type="entry name" value="Enoyl-CoA_hyd/isom_CS"/>
</dbReference>
<feature type="domain" description="3-hydroxyacyl-CoA dehydrogenase C-terminal" evidence="15">
    <location>
        <begin position="471"/>
        <end position="564"/>
    </location>
</feature>
<organism evidence="17 18">
    <name type="scientific">Neorhizobium alkalisoli</name>
    <dbReference type="NCBI Taxonomy" id="528178"/>
    <lineage>
        <taxon>Bacteria</taxon>
        <taxon>Pseudomonadati</taxon>
        <taxon>Pseudomonadota</taxon>
        <taxon>Alphaproteobacteria</taxon>
        <taxon>Hyphomicrobiales</taxon>
        <taxon>Rhizobiaceae</taxon>
        <taxon>Rhizobium/Agrobacterium group</taxon>
        <taxon>Neorhizobium</taxon>
    </lineage>
</organism>
<dbReference type="UniPathway" id="UPA00659"/>
<accession>A0A561Q814</accession>